<evidence type="ECO:0000313" key="1">
    <source>
        <dbReference type="EMBL" id="KAJ3495242.1"/>
    </source>
</evidence>
<proteinExistence type="predicted"/>
<accession>A0ACC1R133</accession>
<dbReference type="Proteomes" id="UP001148737">
    <property type="component" value="Unassembled WGS sequence"/>
</dbReference>
<reference evidence="1" key="1">
    <citation type="submission" date="2022-07" db="EMBL/GenBank/DDBJ databases">
        <title>Genome Sequence of Lecanicillium saksenae.</title>
        <authorList>
            <person name="Buettner E."/>
        </authorList>
    </citation>
    <scope>NUCLEOTIDE SEQUENCE</scope>
    <source>
        <strain evidence="1">VT-O1</strain>
    </source>
</reference>
<gene>
    <name evidence="1" type="ORF">NLG97_g3533</name>
</gene>
<name>A0ACC1R133_9HYPO</name>
<keyword evidence="2" id="KW-1185">Reference proteome</keyword>
<dbReference type="EMBL" id="JANAKD010000299">
    <property type="protein sequence ID" value="KAJ3495242.1"/>
    <property type="molecule type" value="Genomic_DNA"/>
</dbReference>
<comment type="caution">
    <text evidence="1">The sequence shown here is derived from an EMBL/GenBank/DDBJ whole genome shotgun (WGS) entry which is preliminary data.</text>
</comment>
<organism evidence="1 2">
    <name type="scientific">Lecanicillium saksenae</name>
    <dbReference type="NCBI Taxonomy" id="468837"/>
    <lineage>
        <taxon>Eukaryota</taxon>
        <taxon>Fungi</taxon>
        <taxon>Dikarya</taxon>
        <taxon>Ascomycota</taxon>
        <taxon>Pezizomycotina</taxon>
        <taxon>Sordariomycetes</taxon>
        <taxon>Hypocreomycetidae</taxon>
        <taxon>Hypocreales</taxon>
        <taxon>Cordycipitaceae</taxon>
        <taxon>Lecanicillium</taxon>
    </lineage>
</organism>
<protein>
    <submittedName>
        <fullName evidence="1">Uncharacterized protein</fullName>
    </submittedName>
</protein>
<sequence length="1230" mass="135916">MELAAGAATTGVSGEPQTRLQAAIQEFQNILTEDQRGKLGKIGASREAETVMIFTAQLDRKNQLKRGRGIASRLHAVLQSVQSFTTVVETFVSSHPEIAALIWGSVKLTLLIAVNFTSHFEALSAVFMSFSKQCPRFAEYQALYPASTGLQRALCDFHASIIRCCKHAVEIIQRPWQQKLKKAILQSFEQELQSDVKDIHHLGKEVKAEITLAAANAERQDQKLQALERESAAKSRSSLRSFIPRVEREERLRLLQWVSSYDRLTPFREACVGMKEMTHLYYGALEKLALAKLFYGHSHVVNHIFQNMGLNDRVSFFFVTHDNAESLRAETVIRSVIRQSLNSETLSKDIEKQLTDLNEIIYIDLKSWVSLLQYVIQNSGVYFVFLDGLDECSAVERLAILDALELLTNSASNLRIFITSRDNLRLDLRGRSITMQHVSMACDSLTRDIRSYINTSVQERLQQNELVLGDPHLSDEIINTLTKHADGMFLWVTFLLNEICTGSCDADIRNALKGLPWSLEEAYTRIISRLASLTGRTRLIQRVFRLVAAAKRPMTLDELQECVSIEIGQKNRKEDLLTPDMSRVVLWSENILQIAEEEPRQVRFAHSSIYDFITKKASSQLLSNFYVDINEANHLLGELCVTYLNFNEFKKTMTRRQQPVHLHPVDIASTALSRELKLTKLTPVSNAFRNFVSKNRKGITDLARAAENHGAATTLEMENIRYGYPFLEYAAAYWTFHTVEFQKEKSRTWNIFLHIVEDDSIPANRPWQSQMYGGALLRWGQETCHRPLFHHVISGVKIYEHSLGLALLKAAAAGDDELVAIALPIMIPFFDITPGPGVSKTPAYMLAYALEAASRNGHIKVVELLLKTGLDLDNAAALLAASEDGQVEVVELVLNYNVYVDDIVSADSNVLLCPGIERRIRNTLWSEARMGRTALQAACRYGQIEVVERLLAANADVNAAASLKAGQTALQAACNYGQREVVGRLLVADADVNAAAGPLDGPTALQLACQYGDIEVVERLIAANADVNATSTSWRGVTALEAASREAHIEVVERLISANADVNATSTSLGGTALEAACREGHIEVVERLISANADVNATSTSWRGVTALQAACDSGIPEIVELLIIAGADVHADPGVVQAALSLACHGRHPGLVVRLLAAGVDVDTVLDGGDTALWMACEDGHFKLVQILLAAGADFNVPGKDGITPFQVATQQGHHEIIQLLMKAGAKL</sequence>
<evidence type="ECO:0000313" key="2">
    <source>
        <dbReference type="Proteomes" id="UP001148737"/>
    </source>
</evidence>